<organism evidence="3 4">
    <name type="scientific">Austropuccinia psidii MF-1</name>
    <dbReference type="NCBI Taxonomy" id="1389203"/>
    <lineage>
        <taxon>Eukaryota</taxon>
        <taxon>Fungi</taxon>
        <taxon>Dikarya</taxon>
        <taxon>Basidiomycota</taxon>
        <taxon>Pucciniomycotina</taxon>
        <taxon>Pucciniomycetes</taxon>
        <taxon>Pucciniales</taxon>
        <taxon>Sphaerophragmiaceae</taxon>
        <taxon>Austropuccinia</taxon>
    </lineage>
</organism>
<comment type="caution">
    <text evidence="3">The sequence shown here is derived from an EMBL/GenBank/DDBJ whole genome shotgun (WGS) entry which is preliminary data.</text>
</comment>
<protein>
    <submittedName>
        <fullName evidence="3">Uncharacterized protein</fullName>
    </submittedName>
</protein>
<feature type="compositionally biased region" description="Polar residues" evidence="1">
    <location>
        <begin position="133"/>
        <end position="145"/>
    </location>
</feature>
<reference evidence="3" key="1">
    <citation type="submission" date="2021-03" db="EMBL/GenBank/DDBJ databases">
        <title>Draft genome sequence of rust myrtle Austropuccinia psidii MF-1, a brazilian biotype.</title>
        <authorList>
            <person name="Quecine M.C."/>
            <person name="Pachon D.M.R."/>
            <person name="Bonatelli M.L."/>
            <person name="Correr F.H."/>
            <person name="Franceschini L.M."/>
            <person name="Leite T.F."/>
            <person name="Margarido G.R.A."/>
            <person name="Almeida C.A."/>
            <person name="Ferrarezi J.A."/>
            <person name="Labate C.A."/>
        </authorList>
    </citation>
    <scope>NUCLEOTIDE SEQUENCE</scope>
    <source>
        <strain evidence="3">MF-1</strain>
    </source>
</reference>
<proteinExistence type="predicted"/>
<feature type="region of interest" description="Disordered" evidence="1">
    <location>
        <begin position="117"/>
        <end position="145"/>
    </location>
</feature>
<evidence type="ECO:0000313" key="4">
    <source>
        <dbReference type="Proteomes" id="UP000765509"/>
    </source>
</evidence>
<keyword evidence="4" id="KW-1185">Reference proteome</keyword>
<keyword evidence="2" id="KW-0732">Signal</keyword>
<dbReference type="EMBL" id="AVOT02079621">
    <property type="protein sequence ID" value="MBW0566742.1"/>
    <property type="molecule type" value="Genomic_DNA"/>
</dbReference>
<evidence type="ECO:0000256" key="2">
    <source>
        <dbReference type="SAM" id="SignalP"/>
    </source>
</evidence>
<dbReference type="AlphaFoldDB" id="A0A9Q3JQG5"/>
<feature type="chain" id="PRO_5040180809" evidence="2">
    <location>
        <begin position="19"/>
        <end position="204"/>
    </location>
</feature>
<name>A0A9Q3JQG5_9BASI</name>
<gene>
    <name evidence="3" type="ORF">O181_106457</name>
</gene>
<accession>A0A9Q3JQG5</accession>
<sequence length="204" mass="23140">MTAFTSLLFLTSWSFSFLQHPIHSPFKKQSVCLRNTHSTNCDGTTDFRSPVQLPLKARQTSASCSEPKPQRVFHQISINSNRTFLLKSALTTHESTYKTPDSGDADGFFRALPPPSTMQKFQPHAPSPPPALTRQQTYVKPHTDSPSSMIEQMICYLNNALSPQNPSHTLKKNQIKFFSHQLLILNIIIKPMDQHKMMKIGWTD</sequence>
<feature type="signal peptide" evidence="2">
    <location>
        <begin position="1"/>
        <end position="18"/>
    </location>
</feature>
<evidence type="ECO:0000256" key="1">
    <source>
        <dbReference type="SAM" id="MobiDB-lite"/>
    </source>
</evidence>
<dbReference type="Proteomes" id="UP000765509">
    <property type="component" value="Unassembled WGS sequence"/>
</dbReference>
<evidence type="ECO:0000313" key="3">
    <source>
        <dbReference type="EMBL" id="MBW0566742.1"/>
    </source>
</evidence>